<proteinExistence type="predicted"/>
<name>A0A7Y2JZT3_9BURK</name>
<feature type="chain" id="PRO_5031006375" evidence="1">
    <location>
        <begin position="21"/>
        <end position="237"/>
    </location>
</feature>
<dbReference type="Pfam" id="PF04402">
    <property type="entry name" value="SIMPL"/>
    <property type="match status" value="1"/>
</dbReference>
<gene>
    <name evidence="2" type="ORF">HGB41_07210</name>
</gene>
<evidence type="ECO:0000313" key="3">
    <source>
        <dbReference type="Proteomes" id="UP000533905"/>
    </source>
</evidence>
<dbReference type="PANTHER" id="PTHR34387:SF1">
    <property type="entry name" value="PERIPLASMIC IMMUNOGENIC PROTEIN"/>
    <property type="match status" value="1"/>
</dbReference>
<accession>A0A7Y2JZT3</accession>
<dbReference type="Proteomes" id="UP000533905">
    <property type="component" value="Unassembled WGS sequence"/>
</dbReference>
<dbReference type="InterPro" id="IPR052022">
    <property type="entry name" value="26kDa_periplasmic_antigen"/>
</dbReference>
<dbReference type="Gene3D" id="3.30.110.170">
    <property type="entry name" value="Protein of unknown function (DUF541), domain 1"/>
    <property type="match status" value="1"/>
</dbReference>
<comment type="caution">
    <text evidence="2">The sequence shown here is derived from an EMBL/GenBank/DDBJ whole genome shotgun (WGS) entry which is preliminary data.</text>
</comment>
<dbReference type="Gene3D" id="3.30.70.2970">
    <property type="entry name" value="Protein of unknown function (DUF541), domain 2"/>
    <property type="match status" value="1"/>
</dbReference>
<feature type="signal peptide" evidence="1">
    <location>
        <begin position="1"/>
        <end position="20"/>
    </location>
</feature>
<reference evidence="2 3" key="1">
    <citation type="submission" date="2020-04" db="EMBL/GenBank/DDBJ databases">
        <title>Massilia sp. nov., a cold adapted bacteria isolated from Arctic soil.</title>
        <authorList>
            <person name="Son J."/>
            <person name="Ka J.-O."/>
        </authorList>
    </citation>
    <scope>NUCLEOTIDE SEQUENCE [LARGE SCALE GENOMIC DNA]</scope>
    <source>
        <strain evidence="2 3">ML15P13</strain>
    </source>
</reference>
<keyword evidence="1" id="KW-0732">Signal</keyword>
<evidence type="ECO:0000256" key="1">
    <source>
        <dbReference type="SAM" id="SignalP"/>
    </source>
</evidence>
<dbReference type="EMBL" id="JABAIV010000002">
    <property type="protein sequence ID" value="NNG22789.1"/>
    <property type="molecule type" value="Genomic_DNA"/>
</dbReference>
<dbReference type="PANTHER" id="PTHR34387">
    <property type="entry name" value="SLR1258 PROTEIN"/>
    <property type="match status" value="1"/>
</dbReference>
<organism evidence="2 3">
    <name type="scientific">Telluria aromaticivorans</name>
    <dbReference type="NCBI Taxonomy" id="2725995"/>
    <lineage>
        <taxon>Bacteria</taxon>
        <taxon>Pseudomonadati</taxon>
        <taxon>Pseudomonadota</taxon>
        <taxon>Betaproteobacteria</taxon>
        <taxon>Burkholderiales</taxon>
        <taxon>Oxalobacteraceae</taxon>
        <taxon>Telluria group</taxon>
        <taxon>Telluria</taxon>
    </lineage>
</organism>
<sequence>MLKRYAATLLLAATALPGLAADLPTHPFIHISAAASIGMLPDTGEIDFEIVSADTDAATAWQQVNERLEAGRALFASHGIAPGDVTVQDILRRPRKTEVAGDAPPQMDTRVAVNVTVRNMAAWSAMVRALMTMQNVESLAVAFSRSDRDKIEAELVTQALANAKGKAQNMARGIGAKLGPATGVSLGALKNLSNAMGMATDPNGRYSDGGSEAPRDLTLVAAMTLVQGVDVIYRIAR</sequence>
<dbReference type="AlphaFoldDB" id="A0A7Y2JZT3"/>
<evidence type="ECO:0000313" key="2">
    <source>
        <dbReference type="EMBL" id="NNG22789.1"/>
    </source>
</evidence>
<keyword evidence="3" id="KW-1185">Reference proteome</keyword>
<dbReference type="GO" id="GO:0006974">
    <property type="term" value="P:DNA damage response"/>
    <property type="evidence" value="ECO:0007669"/>
    <property type="project" value="TreeGrafter"/>
</dbReference>
<dbReference type="InterPro" id="IPR007497">
    <property type="entry name" value="SIMPL/DUF541"/>
</dbReference>
<protein>
    <submittedName>
        <fullName evidence="2">SIMPL domain-containing protein</fullName>
    </submittedName>
</protein>
<dbReference type="RefSeq" id="WP_171082655.1">
    <property type="nucleotide sequence ID" value="NZ_JABAIV010000002.1"/>
</dbReference>